<comment type="caution">
    <text evidence="12">The sequence shown here is derived from an EMBL/GenBank/DDBJ whole genome shotgun (WGS) entry which is preliminary data.</text>
</comment>
<keyword evidence="3" id="KW-0863">Zinc-finger</keyword>
<evidence type="ECO:0000313" key="13">
    <source>
        <dbReference type="Proteomes" id="UP000580250"/>
    </source>
</evidence>
<sequence>MNTTSQTQNNNLSQFWATGQTSIPPITSPLGVSNVFYGAPSSLKESEQNNSPQQSQLFQALSSTRINSSENVEQQKHLNSLASDSSTNSVFNSASIQQNNQQIVSNNFSGIQNNNNNDISVNFRSPLSANSAPFESATTNFARHFPTNLLPSSTSNLSSVVAANFDCMGLMNFGLSSNGNSSVIGHNPSSQFTAFSPTNFNSTAATLQSNTSAALMPFAMCNIYANNGDSISGGGNNGIGINNSSFIEKPTPKINQIQFCSNNTLTNNQQNESQLQLMDLSTRTVSNNSSRTNSSVNSNDVSKNNGNDFMHPHITTIKLESEGQQSAFGTFNGEKIKQEIINIPKETTIPLESSHEATFSTTSERVQTQLCCQVCHLAASNGLHFGARTCAACAAFFRRSISDQKRYICKKSQRCVIRPSDIGTQGYRKICRNCRMRRCLDIGMLPENVQNKRNKRDYFFADTLNNAIQNKDIQQSPTTMEQQNKLQSLSRTEIDKLLGPHFNKLTELNESHSFTVPTQFQALTQQQQNLLTSTLINETQNPLTNLV</sequence>
<keyword evidence="2" id="KW-0479">Metal-binding</keyword>
<keyword evidence="9" id="KW-0539">Nucleus</keyword>
<evidence type="ECO:0000256" key="3">
    <source>
        <dbReference type="ARBA" id="ARBA00022771"/>
    </source>
</evidence>
<organism evidence="12 13">
    <name type="scientific">Meloidogyne enterolobii</name>
    <name type="common">Root-knot nematode worm</name>
    <name type="synonym">Meloidogyne mayaguensis</name>
    <dbReference type="NCBI Taxonomy" id="390850"/>
    <lineage>
        <taxon>Eukaryota</taxon>
        <taxon>Metazoa</taxon>
        <taxon>Ecdysozoa</taxon>
        <taxon>Nematoda</taxon>
        <taxon>Chromadorea</taxon>
        <taxon>Rhabditida</taxon>
        <taxon>Tylenchina</taxon>
        <taxon>Tylenchomorpha</taxon>
        <taxon>Tylenchoidea</taxon>
        <taxon>Meloidogynidae</taxon>
        <taxon>Meloidogyninae</taxon>
        <taxon>Meloidogyne</taxon>
    </lineage>
</organism>
<accession>A0A6V7V803</accession>
<evidence type="ECO:0000256" key="9">
    <source>
        <dbReference type="ARBA" id="ARBA00023242"/>
    </source>
</evidence>
<gene>
    <name evidence="12" type="ORF">MENT_LOCUS22557</name>
</gene>
<dbReference type="Proteomes" id="UP000580250">
    <property type="component" value="Unassembled WGS sequence"/>
</dbReference>
<evidence type="ECO:0000256" key="4">
    <source>
        <dbReference type="ARBA" id="ARBA00022833"/>
    </source>
</evidence>
<proteinExistence type="inferred from homology"/>
<evidence type="ECO:0000256" key="1">
    <source>
        <dbReference type="ARBA" id="ARBA00005993"/>
    </source>
</evidence>
<dbReference type="EMBL" id="CAJEWN010000178">
    <property type="protein sequence ID" value="CAD2171116.1"/>
    <property type="molecule type" value="Genomic_DNA"/>
</dbReference>
<evidence type="ECO:0000256" key="5">
    <source>
        <dbReference type="ARBA" id="ARBA00023015"/>
    </source>
</evidence>
<dbReference type="PRINTS" id="PR00047">
    <property type="entry name" value="STROIDFINGER"/>
</dbReference>
<reference evidence="12 13" key="1">
    <citation type="submission" date="2020-08" db="EMBL/GenBank/DDBJ databases">
        <authorList>
            <person name="Koutsovoulos G."/>
            <person name="Danchin GJ E."/>
        </authorList>
    </citation>
    <scope>NUCLEOTIDE SEQUENCE [LARGE SCALE GENOMIC DNA]</scope>
</reference>
<dbReference type="GO" id="GO:0043565">
    <property type="term" value="F:sequence-specific DNA binding"/>
    <property type="evidence" value="ECO:0007669"/>
    <property type="project" value="InterPro"/>
</dbReference>
<feature type="domain" description="Nuclear receptor" evidence="11">
    <location>
        <begin position="369"/>
        <end position="451"/>
    </location>
</feature>
<dbReference type="SMART" id="SM00399">
    <property type="entry name" value="ZnF_C4"/>
    <property type="match status" value="1"/>
</dbReference>
<keyword evidence="6" id="KW-0238">DNA-binding</keyword>
<keyword evidence="8" id="KW-0675">Receptor</keyword>
<comment type="similarity">
    <text evidence="1">Belongs to the nuclear hormone receptor family.</text>
</comment>
<name>A0A6V7V803_MELEN</name>
<keyword evidence="7" id="KW-0804">Transcription</keyword>
<evidence type="ECO:0000256" key="10">
    <source>
        <dbReference type="SAM" id="MobiDB-lite"/>
    </source>
</evidence>
<dbReference type="Pfam" id="PF00105">
    <property type="entry name" value="zf-C4"/>
    <property type="match status" value="1"/>
</dbReference>
<feature type="region of interest" description="Disordered" evidence="10">
    <location>
        <begin position="284"/>
        <end position="306"/>
    </location>
</feature>
<dbReference type="PROSITE" id="PS00031">
    <property type="entry name" value="NUCLEAR_REC_DBD_1"/>
    <property type="match status" value="1"/>
</dbReference>
<evidence type="ECO:0000256" key="6">
    <source>
        <dbReference type="ARBA" id="ARBA00023125"/>
    </source>
</evidence>
<dbReference type="PANTHER" id="PTHR46397">
    <property type="entry name" value="NUCLEAR HORMONE RECEPTOR FAMILY-RELATED"/>
    <property type="match status" value="1"/>
</dbReference>
<dbReference type="GO" id="GO:0003700">
    <property type="term" value="F:DNA-binding transcription factor activity"/>
    <property type="evidence" value="ECO:0007669"/>
    <property type="project" value="InterPro"/>
</dbReference>
<dbReference type="GO" id="GO:0008270">
    <property type="term" value="F:zinc ion binding"/>
    <property type="evidence" value="ECO:0007669"/>
    <property type="project" value="UniProtKB-KW"/>
</dbReference>
<dbReference type="OrthoDB" id="9996608at2759"/>
<evidence type="ECO:0000259" key="11">
    <source>
        <dbReference type="PROSITE" id="PS51030"/>
    </source>
</evidence>
<evidence type="ECO:0000256" key="2">
    <source>
        <dbReference type="ARBA" id="ARBA00022723"/>
    </source>
</evidence>
<evidence type="ECO:0000256" key="8">
    <source>
        <dbReference type="ARBA" id="ARBA00023170"/>
    </source>
</evidence>
<dbReference type="PROSITE" id="PS51030">
    <property type="entry name" value="NUCLEAR_REC_DBD_2"/>
    <property type="match status" value="1"/>
</dbReference>
<dbReference type="AlphaFoldDB" id="A0A6V7V803"/>
<protein>
    <recommendedName>
        <fullName evidence="11">Nuclear receptor domain-containing protein</fullName>
    </recommendedName>
</protein>
<dbReference type="SUPFAM" id="SSF57716">
    <property type="entry name" value="Glucocorticoid receptor-like (DNA-binding domain)"/>
    <property type="match status" value="1"/>
</dbReference>
<keyword evidence="5" id="KW-0805">Transcription regulation</keyword>
<dbReference type="InterPro" id="IPR013088">
    <property type="entry name" value="Znf_NHR/GATA"/>
</dbReference>
<keyword evidence="4" id="KW-0862">Zinc</keyword>
<evidence type="ECO:0000313" key="12">
    <source>
        <dbReference type="EMBL" id="CAD2171116.1"/>
    </source>
</evidence>
<dbReference type="InterPro" id="IPR001628">
    <property type="entry name" value="Znf_hrmn_rcpt"/>
</dbReference>
<dbReference type="Gene3D" id="3.30.50.10">
    <property type="entry name" value="Erythroid Transcription Factor GATA-1, subunit A"/>
    <property type="match status" value="1"/>
</dbReference>
<evidence type="ECO:0000256" key="7">
    <source>
        <dbReference type="ARBA" id="ARBA00023163"/>
    </source>
</evidence>
<dbReference type="PANTHER" id="PTHR46397:SF5">
    <property type="entry name" value="NUCLEAR HORMONE RECEPTOR FAMILY MEMBER NHR-20"/>
    <property type="match status" value="1"/>
</dbReference>